<evidence type="ECO:0000256" key="11">
    <source>
        <dbReference type="ARBA" id="ARBA00023136"/>
    </source>
</evidence>
<dbReference type="GO" id="GO:0046872">
    <property type="term" value="F:metal ion binding"/>
    <property type="evidence" value="ECO:0007669"/>
    <property type="project" value="UniProtKB-KW"/>
</dbReference>
<dbReference type="GO" id="GO:0006099">
    <property type="term" value="P:tricarboxylic acid cycle"/>
    <property type="evidence" value="ECO:0007669"/>
    <property type="project" value="InterPro"/>
</dbReference>
<evidence type="ECO:0000313" key="15">
    <source>
        <dbReference type="Proteomes" id="UP000231501"/>
    </source>
</evidence>
<keyword evidence="9 13" id="KW-1133">Transmembrane helix</keyword>
<gene>
    <name evidence="14" type="primary">sdhC</name>
    <name evidence="14" type="ORF">CS062_22390</name>
</gene>
<dbReference type="AlphaFoldDB" id="A0A2G9C3G3"/>
<dbReference type="SUPFAM" id="SSF81343">
    <property type="entry name" value="Fumarate reductase respiratory complex transmembrane subunits"/>
    <property type="match status" value="1"/>
</dbReference>
<reference evidence="14 15" key="1">
    <citation type="submission" date="2017-11" db="EMBL/GenBank/DDBJ databases">
        <title>Draft genome sequence of Mitsuaria sp. HWN-4.</title>
        <authorList>
            <person name="Gundlapally S.R."/>
        </authorList>
    </citation>
    <scope>NUCLEOTIDE SEQUENCE [LARGE SCALE GENOMIC DNA]</scope>
    <source>
        <strain evidence="14 15">HWN-4</strain>
    </source>
</reference>
<dbReference type="Gene3D" id="1.20.1300.10">
    <property type="entry name" value="Fumarate reductase/succinate dehydrogenase, transmembrane subunit"/>
    <property type="match status" value="1"/>
</dbReference>
<feature type="transmembrane region" description="Helical" evidence="13">
    <location>
        <begin position="45"/>
        <end position="65"/>
    </location>
</feature>
<comment type="function">
    <text evidence="2">Membrane-anchoring subunit of succinate dehydrogenase (SDH).</text>
</comment>
<feature type="transmembrane region" description="Helical" evidence="13">
    <location>
        <begin position="85"/>
        <end position="106"/>
    </location>
</feature>
<evidence type="ECO:0000256" key="5">
    <source>
        <dbReference type="ARBA" id="ARBA00020076"/>
    </source>
</evidence>
<comment type="subcellular location">
    <subcellularLocation>
        <location evidence="3">Membrane</location>
    </subcellularLocation>
</comment>
<evidence type="ECO:0000256" key="6">
    <source>
        <dbReference type="ARBA" id="ARBA00022617"/>
    </source>
</evidence>
<dbReference type="InterPro" id="IPR000701">
    <property type="entry name" value="SuccDH_FuR_B_TM-su"/>
</dbReference>
<comment type="cofactor">
    <cofactor evidence="1">
        <name>heme</name>
        <dbReference type="ChEBI" id="CHEBI:30413"/>
    </cofactor>
</comment>
<evidence type="ECO:0000256" key="8">
    <source>
        <dbReference type="ARBA" id="ARBA00022723"/>
    </source>
</evidence>
<keyword evidence="8" id="KW-0479">Metal-binding</keyword>
<evidence type="ECO:0000256" key="12">
    <source>
        <dbReference type="ARBA" id="ARBA00025912"/>
    </source>
</evidence>
<keyword evidence="10" id="KW-0408">Iron</keyword>
<dbReference type="RefSeq" id="WP_099863845.1">
    <property type="nucleotide sequence ID" value="NZ_PEOG01000089.1"/>
</dbReference>
<evidence type="ECO:0000256" key="13">
    <source>
        <dbReference type="SAM" id="Phobius"/>
    </source>
</evidence>
<evidence type="ECO:0000313" key="14">
    <source>
        <dbReference type="EMBL" id="PIM50927.1"/>
    </source>
</evidence>
<dbReference type="GO" id="GO:0016020">
    <property type="term" value="C:membrane"/>
    <property type="evidence" value="ECO:0007669"/>
    <property type="project" value="UniProtKB-SubCell"/>
</dbReference>
<protein>
    <recommendedName>
        <fullName evidence="5">Succinate dehydrogenase cytochrome b556 subunit</fullName>
    </recommendedName>
</protein>
<evidence type="ECO:0000256" key="7">
    <source>
        <dbReference type="ARBA" id="ARBA00022692"/>
    </source>
</evidence>
<evidence type="ECO:0000256" key="9">
    <source>
        <dbReference type="ARBA" id="ARBA00022989"/>
    </source>
</evidence>
<sequence>MSAMTHDLQGLSSMKKTTRPAHTNVGPAQLLAYMTRFPVTAWVSLLHRVSGLLLVLLLPLMVWGFDAALASETAYERMTAVFSTGWGFVPGWLVKLLLLLVLWAFLHHLAAGLRFVWLDLNHGAVEKRRASRSARWVLVVSVAVTLAVGAKAFALY</sequence>
<keyword evidence="15" id="KW-1185">Reference proteome</keyword>
<keyword evidence="11 13" id="KW-0472">Membrane</keyword>
<dbReference type="InterPro" id="IPR014314">
    <property type="entry name" value="Succ_DH_cytb556"/>
</dbReference>
<dbReference type="GO" id="GO:0009055">
    <property type="term" value="F:electron transfer activity"/>
    <property type="evidence" value="ECO:0007669"/>
    <property type="project" value="InterPro"/>
</dbReference>
<evidence type="ECO:0000256" key="4">
    <source>
        <dbReference type="ARBA" id="ARBA00007244"/>
    </source>
</evidence>
<dbReference type="CDD" id="cd03499">
    <property type="entry name" value="SQR_TypeC_SdhC"/>
    <property type="match status" value="1"/>
</dbReference>
<organism evidence="14 15">
    <name type="scientific">Roseateles chitinivorans</name>
    <dbReference type="NCBI Taxonomy" id="2917965"/>
    <lineage>
        <taxon>Bacteria</taxon>
        <taxon>Pseudomonadati</taxon>
        <taxon>Pseudomonadota</taxon>
        <taxon>Betaproteobacteria</taxon>
        <taxon>Burkholderiales</taxon>
        <taxon>Sphaerotilaceae</taxon>
        <taxon>Roseateles</taxon>
    </lineage>
</organism>
<proteinExistence type="inferred from homology"/>
<keyword evidence="7 13" id="KW-0812">Transmembrane</keyword>
<comment type="caution">
    <text evidence="14">The sequence shown here is derived from an EMBL/GenBank/DDBJ whole genome shotgun (WGS) entry which is preliminary data.</text>
</comment>
<dbReference type="EMBL" id="PEOG01000089">
    <property type="protein sequence ID" value="PIM50927.1"/>
    <property type="molecule type" value="Genomic_DNA"/>
</dbReference>
<keyword evidence="6" id="KW-0349">Heme</keyword>
<feature type="transmembrane region" description="Helical" evidence="13">
    <location>
        <begin position="136"/>
        <end position="155"/>
    </location>
</feature>
<accession>A0A2G9C3G3</accession>
<dbReference type="InterPro" id="IPR034804">
    <property type="entry name" value="SQR/QFR_C/D"/>
</dbReference>
<comment type="subunit">
    <text evidence="12">Part of an enzyme complex containing four subunits: a flavoprotein, an iron-sulfur protein, plus two membrane-anchoring proteins, SdhC and SdhD. The complex can form homotrimers.</text>
</comment>
<evidence type="ECO:0000256" key="3">
    <source>
        <dbReference type="ARBA" id="ARBA00004370"/>
    </source>
</evidence>
<evidence type="ECO:0000256" key="2">
    <source>
        <dbReference type="ARBA" id="ARBA00004050"/>
    </source>
</evidence>
<dbReference type="NCBIfam" id="TIGR02970">
    <property type="entry name" value="succ_dehyd_cytB"/>
    <property type="match status" value="1"/>
</dbReference>
<dbReference type="Proteomes" id="UP000231501">
    <property type="component" value="Unassembled WGS sequence"/>
</dbReference>
<evidence type="ECO:0000256" key="1">
    <source>
        <dbReference type="ARBA" id="ARBA00001971"/>
    </source>
</evidence>
<name>A0A2G9C3G3_9BURK</name>
<comment type="similarity">
    <text evidence="4">Belongs to the cytochrome b560 family.</text>
</comment>
<evidence type="ECO:0000256" key="10">
    <source>
        <dbReference type="ARBA" id="ARBA00023004"/>
    </source>
</evidence>
<dbReference type="Pfam" id="PF01127">
    <property type="entry name" value="Sdh_cyt"/>
    <property type="match status" value="1"/>
</dbReference>